<dbReference type="CDD" id="cd01347">
    <property type="entry name" value="ligand_gated_channel"/>
    <property type="match status" value="1"/>
</dbReference>
<dbReference type="InterPro" id="IPR037066">
    <property type="entry name" value="Plug_dom_sf"/>
</dbReference>
<evidence type="ECO:0000256" key="11">
    <source>
        <dbReference type="RuleBase" id="RU003357"/>
    </source>
</evidence>
<keyword evidence="5 12" id="KW-0732">Signal</keyword>
<evidence type="ECO:0000313" key="16">
    <source>
        <dbReference type="Proteomes" id="UP001161406"/>
    </source>
</evidence>
<feature type="domain" description="TonB-dependent receptor plug" evidence="14">
    <location>
        <begin position="51"/>
        <end position="154"/>
    </location>
</feature>
<dbReference type="InterPro" id="IPR039426">
    <property type="entry name" value="TonB-dep_rcpt-like"/>
</dbReference>
<keyword evidence="6 11" id="KW-0798">TonB box</keyword>
<comment type="subcellular location">
    <subcellularLocation>
        <location evidence="1 9">Cell outer membrane</location>
        <topology evidence="1 9">Multi-pass membrane protein</topology>
    </subcellularLocation>
</comment>
<dbReference type="Pfam" id="PF07715">
    <property type="entry name" value="Plug"/>
    <property type="match status" value="1"/>
</dbReference>
<keyword evidence="2 9" id="KW-0813">Transport</keyword>
<accession>A0ABQ5U9Y3</accession>
<evidence type="ECO:0000259" key="14">
    <source>
        <dbReference type="Pfam" id="PF07715"/>
    </source>
</evidence>
<dbReference type="Gene3D" id="2.40.170.20">
    <property type="entry name" value="TonB-dependent receptor, beta-barrel domain"/>
    <property type="match status" value="1"/>
</dbReference>
<keyword evidence="16" id="KW-1185">Reference proteome</keyword>
<evidence type="ECO:0000259" key="13">
    <source>
        <dbReference type="Pfam" id="PF00593"/>
    </source>
</evidence>
<dbReference type="Gene3D" id="2.170.130.10">
    <property type="entry name" value="TonB-dependent receptor, plug domain"/>
    <property type="match status" value="1"/>
</dbReference>
<sequence>MSVSRSALLCALPCLLLATTAFGQESTLFSDEVIMLERLIVSGPNRTETPVSESTVSVTVIDDETIAKQSSVNTPIGSILAKTTPGFSQSAENMTDYGQSLRGRNFLTLIDGVPQTNTLNNNFRGLNTISSLAVGQIEVVRGATAAYGFGAPGGLVNIITKTPQDDGFNVEYGSGIKFSPTDIGDSMSYTGVVNLSGRDGDVDFLLNGSFEKTGSSFTADGERRPPDSFGSQGGLDDVTAYNILGKLGYQMGSSRFEVMINRYDNAQKSIWAGPVGGGSVEDNTSAVPSLGNLNTLTPGVDNLTISGKYSNEEVLGGSMNLQVFYNQNTTTFTRTEFLGFQYPQYETASDKYGARLTFDTPLPVLGPDMNVVWGVDYLHDKTVVNDIDGPSGTPDATLSGIAPFAQLEIDLNDTTRVTGGVRYEAMELEIPTFVNANGFTVQGGTVDVAEPLFNVSASHDLTEFATLFAGFSQGYQLGNLVRYATDNDVPSVASLAANGQKTNSYEAGVRFHRDNWNITTTGFYSTSDNGVSYSADLDLVLAPETVYGIEVAGEYAFENGLTLGGTLTWLEGRYDTDGDGQNDSDLPSDRIAPAKITAYAEYAPNDWSVYRLMGLFSGYRDPDSSEFLGLQTIEPYVVLDAAADFKVGNGTLTLGVENLLNADYVPVVQQAYSVPAYGYDDYYNVKGPGRTFSISYKGKF</sequence>
<keyword evidence="8 9" id="KW-0998">Cell outer membrane</keyword>
<dbReference type="InterPro" id="IPR012910">
    <property type="entry name" value="Plug_dom"/>
</dbReference>
<evidence type="ECO:0000256" key="10">
    <source>
        <dbReference type="PROSITE-ProRule" id="PRU10144"/>
    </source>
</evidence>
<dbReference type="EMBL" id="BSNG01000001">
    <property type="protein sequence ID" value="GLQ08540.1"/>
    <property type="molecule type" value="Genomic_DNA"/>
</dbReference>
<evidence type="ECO:0000256" key="5">
    <source>
        <dbReference type="ARBA" id="ARBA00022729"/>
    </source>
</evidence>
<evidence type="ECO:0000256" key="2">
    <source>
        <dbReference type="ARBA" id="ARBA00022448"/>
    </source>
</evidence>
<dbReference type="RefSeq" id="WP_284387540.1">
    <property type="nucleotide sequence ID" value="NZ_BSNG01000001.1"/>
</dbReference>
<evidence type="ECO:0000256" key="8">
    <source>
        <dbReference type="ARBA" id="ARBA00023237"/>
    </source>
</evidence>
<dbReference type="InterPro" id="IPR010917">
    <property type="entry name" value="TonB_rcpt_CS"/>
</dbReference>
<dbReference type="PROSITE" id="PS01156">
    <property type="entry name" value="TONB_DEPENDENT_REC_2"/>
    <property type="match status" value="1"/>
</dbReference>
<proteinExistence type="inferred from homology"/>
<feature type="chain" id="PRO_5046495742" evidence="12">
    <location>
        <begin position="24"/>
        <end position="700"/>
    </location>
</feature>
<keyword evidence="7 9" id="KW-0472">Membrane</keyword>
<dbReference type="InterPro" id="IPR000531">
    <property type="entry name" value="Beta-barrel_TonB"/>
</dbReference>
<evidence type="ECO:0000256" key="3">
    <source>
        <dbReference type="ARBA" id="ARBA00022452"/>
    </source>
</evidence>
<reference evidence="15" key="1">
    <citation type="journal article" date="2014" name="Int. J. Syst. Evol. Microbiol.">
        <title>Complete genome of a new Firmicutes species belonging to the dominant human colonic microbiota ('Ruminococcus bicirculans') reveals two chromosomes and a selective capacity to utilize plant glucans.</title>
        <authorList>
            <consortium name="NISC Comparative Sequencing Program"/>
            <person name="Wegmann U."/>
            <person name="Louis P."/>
            <person name="Goesmann A."/>
            <person name="Henrissat B."/>
            <person name="Duncan S.H."/>
            <person name="Flint H.J."/>
        </authorList>
    </citation>
    <scope>NUCLEOTIDE SEQUENCE</scope>
    <source>
        <strain evidence="15">NBRC 103855</strain>
    </source>
</reference>
<evidence type="ECO:0000256" key="7">
    <source>
        <dbReference type="ARBA" id="ARBA00023136"/>
    </source>
</evidence>
<name>A0ABQ5U9Y3_9HYPH</name>
<feature type="domain" description="TonB-dependent receptor-like beta-barrel" evidence="13">
    <location>
        <begin position="291"/>
        <end position="659"/>
    </location>
</feature>
<feature type="short sequence motif" description="TonB C-terminal box" evidence="10">
    <location>
        <begin position="683"/>
        <end position="700"/>
    </location>
</feature>
<evidence type="ECO:0000256" key="6">
    <source>
        <dbReference type="ARBA" id="ARBA00023077"/>
    </source>
</evidence>
<dbReference type="Pfam" id="PF00593">
    <property type="entry name" value="TonB_dep_Rec_b-barrel"/>
    <property type="match status" value="1"/>
</dbReference>
<comment type="similarity">
    <text evidence="9 11">Belongs to the TonB-dependent receptor family.</text>
</comment>
<evidence type="ECO:0000256" key="4">
    <source>
        <dbReference type="ARBA" id="ARBA00022692"/>
    </source>
</evidence>
<evidence type="ECO:0000256" key="1">
    <source>
        <dbReference type="ARBA" id="ARBA00004571"/>
    </source>
</evidence>
<dbReference type="PANTHER" id="PTHR30069:SF42">
    <property type="entry name" value="FERRIC AEROBACTIN RECEPTOR"/>
    <property type="match status" value="1"/>
</dbReference>
<dbReference type="PANTHER" id="PTHR30069">
    <property type="entry name" value="TONB-DEPENDENT OUTER MEMBRANE RECEPTOR"/>
    <property type="match status" value="1"/>
</dbReference>
<keyword evidence="3 9" id="KW-1134">Transmembrane beta strand</keyword>
<gene>
    <name evidence="15" type="primary">iutA</name>
    <name evidence="15" type="ORF">GCM10007913_04720</name>
</gene>
<evidence type="ECO:0000256" key="9">
    <source>
        <dbReference type="PROSITE-ProRule" id="PRU01360"/>
    </source>
</evidence>
<organism evidence="15 16">
    <name type="scientific">Devosia yakushimensis</name>
    <dbReference type="NCBI Taxonomy" id="470028"/>
    <lineage>
        <taxon>Bacteria</taxon>
        <taxon>Pseudomonadati</taxon>
        <taxon>Pseudomonadota</taxon>
        <taxon>Alphaproteobacteria</taxon>
        <taxon>Hyphomicrobiales</taxon>
        <taxon>Devosiaceae</taxon>
        <taxon>Devosia</taxon>
    </lineage>
</organism>
<dbReference type="PROSITE" id="PS52016">
    <property type="entry name" value="TONB_DEPENDENT_REC_3"/>
    <property type="match status" value="1"/>
</dbReference>
<dbReference type="SUPFAM" id="SSF56935">
    <property type="entry name" value="Porins"/>
    <property type="match status" value="1"/>
</dbReference>
<keyword evidence="4 9" id="KW-0812">Transmembrane</keyword>
<dbReference type="Proteomes" id="UP001161406">
    <property type="component" value="Unassembled WGS sequence"/>
</dbReference>
<evidence type="ECO:0000256" key="12">
    <source>
        <dbReference type="SAM" id="SignalP"/>
    </source>
</evidence>
<comment type="caution">
    <text evidence="15">The sequence shown here is derived from an EMBL/GenBank/DDBJ whole genome shotgun (WGS) entry which is preliminary data.</text>
</comment>
<dbReference type="InterPro" id="IPR036942">
    <property type="entry name" value="Beta-barrel_TonB_sf"/>
</dbReference>
<reference evidence="15" key="2">
    <citation type="submission" date="2023-01" db="EMBL/GenBank/DDBJ databases">
        <title>Draft genome sequence of Devosia yakushimensis strain NBRC 103855.</title>
        <authorList>
            <person name="Sun Q."/>
            <person name="Mori K."/>
        </authorList>
    </citation>
    <scope>NUCLEOTIDE SEQUENCE</scope>
    <source>
        <strain evidence="15">NBRC 103855</strain>
    </source>
</reference>
<feature type="signal peptide" evidence="12">
    <location>
        <begin position="1"/>
        <end position="23"/>
    </location>
</feature>
<protein>
    <submittedName>
        <fullName evidence="15">Membrane protein</fullName>
    </submittedName>
</protein>
<evidence type="ECO:0000313" key="15">
    <source>
        <dbReference type="EMBL" id="GLQ08540.1"/>
    </source>
</evidence>